<proteinExistence type="inferred from homology"/>
<feature type="domain" description="HAMP" evidence="9">
    <location>
        <begin position="207"/>
        <end position="261"/>
    </location>
</feature>
<sequence length="538" mass="58628">MLFFKRLRIFHKIIAILAIAVLIFVVNLIININAIAKNQVLLERVAQVSIHLVNLTSENVTLWQRLDEIYTQSVSFSDEDLLADAGTTYQLLSANVKKISELAPELTAYRGIKDSMGKYNVLSDEITRGFIEGSADFEALTPKIEVKSNLFSQVEKKLQAEKKAALSDFQKNIQTTINNSDQSRDLSIIVGVILLVLMSVLGTYIARAISHSVVSIEASLKELAEGDGDLTNQLHVTSEDELGSVVKYFNNFTQMLRGIVQEIVNVVNPLANSAQELSAKVQQVESNVSEQTSVAETTKQSMQEMQLSVADITKSASQAADAANAGEIEANESMAKVEQSLAVSTELTKDIETASDVVNQLAQDSQNMNKILDVINGIAEQTNLLALNAAIEAARAGEQGRGFAVVADEVRSLASRTALSTTEIRELLDKLISAASLSVKSMNEASEKANNNEMISREMGESLDKIKHQIEHISSMNGQIAAATEQQSVVADVVVNNIEEMYLKFSQTSEAVNEMRNVASGLDNNAVKLDQATSKFII</sequence>
<evidence type="ECO:0000256" key="5">
    <source>
        <dbReference type="PROSITE-ProRule" id="PRU00284"/>
    </source>
</evidence>
<dbReference type="GO" id="GO:0005886">
    <property type="term" value="C:plasma membrane"/>
    <property type="evidence" value="ECO:0007669"/>
    <property type="project" value="UniProtKB-SubCell"/>
</dbReference>
<keyword evidence="6" id="KW-0472">Membrane</keyword>
<keyword evidence="2" id="KW-1003">Cell membrane</keyword>
<evidence type="ECO:0000256" key="1">
    <source>
        <dbReference type="ARBA" id="ARBA00004429"/>
    </source>
</evidence>
<dbReference type="InterPro" id="IPR004089">
    <property type="entry name" value="MCPsignal_dom"/>
</dbReference>
<dbReference type="PROSITE" id="PS50192">
    <property type="entry name" value="T_SNARE"/>
    <property type="match status" value="1"/>
</dbReference>
<reference evidence="10 11" key="1">
    <citation type="journal article" date="2015" name="Genome Announc.">
        <title>Draft Genome Sequences of Marine Isolates of Thalassomonas viridans and Thalassomonas actiniarum.</title>
        <authorList>
            <person name="Olonade I."/>
            <person name="van Zyl L.J."/>
            <person name="Trindade M."/>
        </authorList>
    </citation>
    <scope>NUCLEOTIDE SEQUENCE [LARGE SCALE GENOMIC DNA]</scope>
    <source>
        <strain evidence="10 11">A5K-106</strain>
    </source>
</reference>
<keyword evidence="11" id="KW-1185">Reference proteome</keyword>
<dbReference type="InterPro" id="IPR000727">
    <property type="entry name" value="T_SNARE_dom"/>
</dbReference>
<dbReference type="GO" id="GO:0006935">
    <property type="term" value="P:chemotaxis"/>
    <property type="evidence" value="ECO:0007669"/>
    <property type="project" value="InterPro"/>
</dbReference>
<dbReference type="PRINTS" id="PR00260">
    <property type="entry name" value="CHEMTRNSDUCR"/>
</dbReference>
<dbReference type="GO" id="GO:0007165">
    <property type="term" value="P:signal transduction"/>
    <property type="evidence" value="ECO:0007669"/>
    <property type="project" value="UniProtKB-KW"/>
</dbReference>
<dbReference type="KEGG" id="tact:SG35_016740"/>
<evidence type="ECO:0000256" key="6">
    <source>
        <dbReference type="SAM" id="Phobius"/>
    </source>
</evidence>
<dbReference type="PANTHER" id="PTHR32089">
    <property type="entry name" value="METHYL-ACCEPTING CHEMOTAXIS PROTEIN MCPB"/>
    <property type="match status" value="1"/>
</dbReference>
<dbReference type="CDD" id="cd06225">
    <property type="entry name" value="HAMP"/>
    <property type="match status" value="1"/>
</dbReference>
<dbReference type="RefSeq" id="WP_044831631.1">
    <property type="nucleotide sequence ID" value="NZ_CP059735.1"/>
</dbReference>
<feature type="domain" description="Methyl-accepting transducer" evidence="7">
    <location>
        <begin position="266"/>
        <end position="502"/>
    </location>
</feature>
<dbReference type="Pfam" id="PF00015">
    <property type="entry name" value="MCPsignal"/>
    <property type="match status" value="1"/>
</dbReference>
<feature type="transmembrane region" description="Helical" evidence="6">
    <location>
        <begin position="12"/>
        <end position="30"/>
    </location>
</feature>
<evidence type="ECO:0000256" key="4">
    <source>
        <dbReference type="ARBA" id="ARBA00029447"/>
    </source>
</evidence>
<dbReference type="PROSITE" id="PS50885">
    <property type="entry name" value="HAMP"/>
    <property type="match status" value="1"/>
</dbReference>
<dbReference type="Pfam" id="PF00672">
    <property type="entry name" value="HAMP"/>
    <property type="match status" value="1"/>
</dbReference>
<evidence type="ECO:0000259" key="7">
    <source>
        <dbReference type="PROSITE" id="PS50111"/>
    </source>
</evidence>
<organism evidence="10 11">
    <name type="scientific">Thalassomonas actiniarum</name>
    <dbReference type="NCBI Taxonomy" id="485447"/>
    <lineage>
        <taxon>Bacteria</taxon>
        <taxon>Pseudomonadati</taxon>
        <taxon>Pseudomonadota</taxon>
        <taxon>Gammaproteobacteria</taxon>
        <taxon>Alteromonadales</taxon>
        <taxon>Colwelliaceae</taxon>
        <taxon>Thalassomonas</taxon>
    </lineage>
</organism>
<keyword evidence="3 5" id="KW-0807">Transducer</keyword>
<keyword evidence="6" id="KW-1133">Transmembrane helix</keyword>
<gene>
    <name evidence="10" type="ORF">SG35_016740</name>
</gene>
<name>A0AAF0C1S2_9GAMM</name>
<evidence type="ECO:0000256" key="3">
    <source>
        <dbReference type="ARBA" id="ARBA00023224"/>
    </source>
</evidence>
<feature type="domain" description="T-SNARE coiled-coil homology" evidence="8">
    <location>
        <begin position="453"/>
        <end position="515"/>
    </location>
</feature>
<dbReference type="EMBL" id="CP059735">
    <property type="protein sequence ID" value="WDD96999.1"/>
    <property type="molecule type" value="Genomic_DNA"/>
</dbReference>
<comment type="similarity">
    <text evidence="4">Belongs to the methyl-accepting chemotaxis (MCP) protein family.</text>
</comment>
<evidence type="ECO:0000259" key="9">
    <source>
        <dbReference type="PROSITE" id="PS50885"/>
    </source>
</evidence>
<dbReference type="InterPro" id="IPR004090">
    <property type="entry name" value="Chemotax_Me-accpt_rcpt"/>
</dbReference>
<dbReference type="PROSITE" id="PS50111">
    <property type="entry name" value="CHEMOTAXIS_TRANSDUC_2"/>
    <property type="match status" value="1"/>
</dbReference>
<reference evidence="10 11" key="2">
    <citation type="journal article" date="2022" name="Mar. Drugs">
        <title>Bioassay-Guided Fractionation Leads to the Detection of Cholic Acid Generated by the Rare Thalassomonas sp.</title>
        <authorList>
            <person name="Pheiffer F."/>
            <person name="Schneider Y.K."/>
            <person name="Hansen E.H."/>
            <person name="Andersen J.H."/>
            <person name="Isaksson J."/>
            <person name="Busche T."/>
            <person name="R C."/>
            <person name="Kalinowski J."/>
            <person name="Zyl L.V."/>
            <person name="Trindade M."/>
        </authorList>
    </citation>
    <scope>NUCLEOTIDE SEQUENCE [LARGE SCALE GENOMIC DNA]</scope>
    <source>
        <strain evidence="10 11">A5K-106</strain>
    </source>
</reference>
<dbReference type="SMART" id="SM00304">
    <property type="entry name" value="HAMP"/>
    <property type="match status" value="1"/>
</dbReference>
<dbReference type="Gene3D" id="1.10.287.950">
    <property type="entry name" value="Methyl-accepting chemotaxis protein"/>
    <property type="match status" value="1"/>
</dbReference>
<evidence type="ECO:0000259" key="8">
    <source>
        <dbReference type="PROSITE" id="PS50192"/>
    </source>
</evidence>
<comment type="subcellular location">
    <subcellularLocation>
        <location evidence="1">Cell inner membrane</location>
        <topology evidence="1">Multi-pass membrane protein</topology>
    </subcellularLocation>
</comment>
<dbReference type="SMART" id="SM00283">
    <property type="entry name" value="MA"/>
    <property type="match status" value="1"/>
</dbReference>
<dbReference type="GO" id="GO:0004888">
    <property type="term" value="F:transmembrane signaling receptor activity"/>
    <property type="evidence" value="ECO:0007669"/>
    <property type="project" value="InterPro"/>
</dbReference>
<dbReference type="CDD" id="cd11386">
    <property type="entry name" value="MCP_signal"/>
    <property type="match status" value="1"/>
</dbReference>
<accession>A0AAF0C1S2</accession>
<dbReference type="FunFam" id="1.10.287.950:FF:000001">
    <property type="entry name" value="Methyl-accepting chemotaxis sensory transducer"/>
    <property type="match status" value="1"/>
</dbReference>
<dbReference type="SUPFAM" id="SSF58104">
    <property type="entry name" value="Methyl-accepting chemotaxis protein (MCP) signaling domain"/>
    <property type="match status" value="1"/>
</dbReference>
<keyword evidence="2" id="KW-0997">Cell inner membrane</keyword>
<evidence type="ECO:0000313" key="11">
    <source>
        <dbReference type="Proteomes" id="UP000032568"/>
    </source>
</evidence>
<dbReference type="InterPro" id="IPR003660">
    <property type="entry name" value="HAMP_dom"/>
</dbReference>
<dbReference type="AlphaFoldDB" id="A0AAF0C1S2"/>
<evidence type="ECO:0000256" key="2">
    <source>
        <dbReference type="ARBA" id="ARBA00022519"/>
    </source>
</evidence>
<feature type="transmembrane region" description="Helical" evidence="6">
    <location>
        <begin position="186"/>
        <end position="206"/>
    </location>
</feature>
<evidence type="ECO:0000313" key="10">
    <source>
        <dbReference type="EMBL" id="WDD96999.1"/>
    </source>
</evidence>
<dbReference type="PANTHER" id="PTHR32089:SF112">
    <property type="entry name" value="LYSOZYME-LIKE PROTEIN-RELATED"/>
    <property type="match status" value="1"/>
</dbReference>
<protein>
    <submittedName>
        <fullName evidence="10">Methyl-accepting chemotaxis protein</fullName>
    </submittedName>
</protein>
<dbReference type="Proteomes" id="UP000032568">
    <property type="component" value="Chromosome"/>
</dbReference>
<keyword evidence="6" id="KW-0812">Transmembrane</keyword>